<keyword evidence="1" id="KW-0812">Transmembrane</keyword>
<feature type="transmembrane region" description="Helical" evidence="1">
    <location>
        <begin position="70"/>
        <end position="90"/>
    </location>
</feature>
<feature type="domain" description="DUF2157" evidence="2">
    <location>
        <begin position="13"/>
        <end position="148"/>
    </location>
</feature>
<evidence type="ECO:0000259" key="2">
    <source>
        <dbReference type="Pfam" id="PF09925"/>
    </source>
</evidence>
<dbReference type="Pfam" id="PF09925">
    <property type="entry name" value="DUF2157"/>
    <property type="match status" value="1"/>
</dbReference>
<dbReference type="Proteomes" id="UP000251205">
    <property type="component" value="Unassembled WGS sequence"/>
</dbReference>
<reference evidence="3 4" key="1">
    <citation type="submission" date="2018-06" db="EMBL/GenBank/DDBJ databases">
        <title>Whole Genome Sequence of an efficient microsymbiont, Rhizobium tropici.</title>
        <authorList>
            <person name="Srinivasan R."/>
            <person name="Singh H.V."/>
            <person name="Srivastava R."/>
            <person name="Kumari B."/>
            <person name="Radhakrishna A."/>
        </authorList>
    </citation>
    <scope>NUCLEOTIDE SEQUENCE [LARGE SCALE GENOMIC DNA]</scope>
    <source>
        <strain evidence="3 4">IGFRI Rhizo-19</strain>
    </source>
</reference>
<feature type="transmembrane region" description="Helical" evidence="1">
    <location>
        <begin position="97"/>
        <end position="116"/>
    </location>
</feature>
<feature type="transmembrane region" description="Helical" evidence="1">
    <location>
        <begin position="293"/>
        <end position="311"/>
    </location>
</feature>
<feature type="transmembrane region" description="Helical" evidence="1">
    <location>
        <begin position="255"/>
        <end position="273"/>
    </location>
</feature>
<feature type="transmembrane region" description="Helical" evidence="1">
    <location>
        <begin position="43"/>
        <end position="64"/>
    </location>
</feature>
<dbReference type="AlphaFoldDB" id="A0A329YM37"/>
<protein>
    <submittedName>
        <fullName evidence="3">DUF2157 domain-containing protein</fullName>
    </submittedName>
</protein>
<feature type="transmembrane region" description="Helical" evidence="1">
    <location>
        <begin position="128"/>
        <end position="145"/>
    </location>
</feature>
<comment type="caution">
    <text evidence="3">The sequence shown here is derived from an EMBL/GenBank/DDBJ whole genome shotgun (WGS) entry which is preliminary data.</text>
</comment>
<feature type="transmembrane region" description="Helical" evidence="1">
    <location>
        <begin position="341"/>
        <end position="363"/>
    </location>
</feature>
<evidence type="ECO:0000313" key="3">
    <source>
        <dbReference type="EMBL" id="RAX42455.1"/>
    </source>
</evidence>
<name>A0A329YM37_RHITR</name>
<feature type="transmembrane region" description="Helical" evidence="1">
    <location>
        <begin position="318"/>
        <end position="335"/>
    </location>
</feature>
<evidence type="ECO:0000313" key="4">
    <source>
        <dbReference type="Proteomes" id="UP000251205"/>
    </source>
</evidence>
<gene>
    <name evidence="3" type="ORF">DQ393_06400</name>
</gene>
<dbReference type="RefSeq" id="WP_112340941.1">
    <property type="nucleotide sequence ID" value="NZ_QMKK01000022.1"/>
</dbReference>
<keyword evidence="1" id="KW-0472">Membrane</keyword>
<feature type="transmembrane region" description="Helical" evidence="1">
    <location>
        <begin position="225"/>
        <end position="243"/>
    </location>
</feature>
<dbReference type="OrthoDB" id="7353197at2"/>
<organism evidence="3 4">
    <name type="scientific">Rhizobium tropici</name>
    <dbReference type="NCBI Taxonomy" id="398"/>
    <lineage>
        <taxon>Bacteria</taxon>
        <taxon>Pseudomonadati</taxon>
        <taxon>Pseudomonadota</taxon>
        <taxon>Alphaproteobacteria</taxon>
        <taxon>Hyphomicrobiales</taxon>
        <taxon>Rhizobiaceae</taxon>
        <taxon>Rhizobium/Agrobacterium group</taxon>
        <taxon>Rhizobium</taxon>
    </lineage>
</organism>
<proteinExistence type="predicted"/>
<feature type="transmembrane region" description="Helical" evidence="1">
    <location>
        <begin position="202"/>
        <end position="219"/>
    </location>
</feature>
<keyword evidence="1" id="KW-1133">Transmembrane helix</keyword>
<accession>A0A329YM37</accession>
<dbReference type="EMBL" id="QMKK01000022">
    <property type="protein sequence ID" value="RAX42455.1"/>
    <property type="molecule type" value="Genomic_DNA"/>
</dbReference>
<feature type="transmembrane region" description="Helical" evidence="1">
    <location>
        <begin position="176"/>
        <end position="195"/>
    </location>
</feature>
<sequence length="379" mass="41037">MYRGRLERDLKIWIEKGLVDAGAAEAVLREYDGRQTSFSAGRVLAIIAAVLLGLAILLFISANWEAIPRISRLVGLVAMIWAFYLGAAHLLTLGRSIVASGLLILGTLSFGGAMALVGQMYNLSGDELTMMLVWFAAACIVAALFRLSAQVVLAGFLAWAFCGVYLWDHFDQWHGIMPWMPPLMGVILIALVRYVDAPGARHLAYLMLVGWFTWLFARHESLNTAILFAGLGMAAFLLVSIPASPLMSLVRSAGAAPAFYTFLIASIGFFLVHAEIGTGSFENNVWVEDKLPLVFVAAATLASSVIAIALAGRDNGAVRYLAYFVFACEILYLAGETIGSIIGTAGFFLAAGIFVAIAAWLVIQLERRFSDNGRQRTRA</sequence>
<dbReference type="InterPro" id="IPR018677">
    <property type="entry name" value="DUF2157"/>
</dbReference>
<evidence type="ECO:0000256" key="1">
    <source>
        <dbReference type="SAM" id="Phobius"/>
    </source>
</evidence>